<proteinExistence type="predicted"/>
<accession>A0ABR5AFC8</accession>
<comment type="caution">
    <text evidence="1">The sequence shown here is derived from an EMBL/GenBank/DDBJ whole genome shotgun (WGS) entry which is preliminary data.</text>
</comment>
<dbReference type="Proteomes" id="UP000031967">
    <property type="component" value="Unassembled WGS sequence"/>
</dbReference>
<sequence length="117" mass="12477">MTDSVPRLSVLMEFALETLLPAAGRVNVGSILDRELAVAEALGNEGVQWLLLCKQPFNKLQTALYQSIHAQCQAFAIFFGVLVASCCPQVGVGFGSRGIAFRAASCTGFLLLMTPQA</sequence>
<dbReference type="EMBL" id="JXAK01000032">
    <property type="protein sequence ID" value="KIL39709.1"/>
    <property type="molecule type" value="Genomic_DNA"/>
</dbReference>
<name>A0ABR5AFC8_9BACL</name>
<protein>
    <submittedName>
        <fullName evidence="1">Uncharacterized protein</fullName>
    </submittedName>
</protein>
<evidence type="ECO:0000313" key="1">
    <source>
        <dbReference type="EMBL" id="KIL39709.1"/>
    </source>
</evidence>
<evidence type="ECO:0000313" key="2">
    <source>
        <dbReference type="Proteomes" id="UP000031967"/>
    </source>
</evidence>
<organism evidence="1 2">
    <name type="scientific">Gordoniibacillus kamchatkensis</name>
    <dbReference type="NCBI Taxonomy" id="1590651"/>
    <lineage>
        <taxon>Bacteria</taxon>
        <taxon>Bacillati</taxon>
        <taxon>Bacillota</taxon>
        <taxon>Bacilli</taxon>
        <taxon>Bacillales</taxon>
        <taxon>Paenibacillaceae</taxon>
        <taxon>Gordoniibacillus</taxon>
    </lineage>
</organism>
<gene>
    <name evidence="1" type="ORF">SD70_18305</name>
</gene>
<reference evidence="1 2" key="1">
    <citation type="submission" date="2014-12" db="EMBL/GenBank/DDBJ databases">
        <title>Draft genome sequence of Paenibacillus kamchatkensis strain B-2647.</title>
        <authorList>
            <person name="Karlyshev A.V."/>
            <person name="Kudryashova E.B."/>
        </authorList>
    </citation>
    <scope>NUCLEOTIDE SEQUENCE [LARGE SCALE GENOMIC DNA]</scope>
    <source>
        <strain evidence="1 2">VKM B-2647</strain>
    </source>
</reference>
<keyword evidence="2" id="KW-1185">Reference proteome</keyword>